<dbReference type="Proteomes" id="UP000321080">
    <property type="component" value="Unassembled WGS sequence"/>
</dbReference>
<sequence>MGAIFIPVIFLIIMVYAVIKRIRIQMKLDDTIKKFNTLKDSICNLNDSNYEIGTGHLYE</sequence>
<evidence type="ECO:0000313" key="2">
    <source>
        <dbReference type="Proteomes" id="UP000321080"/>
    </source>
</evidence>
<evidence type="ECO:0000313" key="1">
    <source>
        <dbReference type="EMBL" id="TXG39688.1"/>
    </source>
</evidence>
<name>A0A5C7GN30_9FLAO</name>
<reference evidence="1 2" key="1">
    <citation type="submission" date="2019-08" db="EMBL/GenBank/DDBJ databases">
        <title>Seonamhaeicola sediminis sp. nov., isolated from marine sediment.</title>
        <authorList>
            <person name="Cao W.R."/>
        </authorList>
    </citation>
    <scope>NUCLEOTIDE SEQUENCE [LARGE SCALE GENOMIC DNA]</scope>
    <source>
        <strain evidence="1 2">1505</strain>
    </source>
</reference>
<accession>A0A5C7GN30</accession>
<proteinExistence type="predicted"/>
<dbReference type="AlphaFoldDB" id="A0A5C7GN30"/>
<organism evidence="1 2">
    <name type="scientific">Seonamhaeicola maritimus</name>
    <dbReference type="NCBI Taxonomy" id="2591822"/>
    <lineage>
        <taxon>Bacteria</taxon>
        <taxon>Pseudomonadati</taxon>
        <taxon>Bacteroidota</taxon>
        <taxon>Flavobacteriia</taxon>
        <taxon>Flavobacteriales</taxon>
        <taxon>Flavobacteriaceae</taxon>
    </lineage>
</organism>
<dbReference type="RefSeq" id="WP_206667092.1">
    <property type="nucleotide sequence ID" value="NZ_CANNCE010000005.1"/>
</dbReference>
<dbReference type="EMBL" id="VRKQ01000008">
    <property type="protein sequence ID" value="TXG39688.1"/>
    <property type="molecule type" value="Genomic_DNA"/>
</dbReference>
<keyword evidence="2" id="KW-1185">Reference proteome</keyword>
<comment type="caution">
    <text evidence="1">The sequence shown here is derived from an EMBL/GenBank/DDBJ whole genome shotgun (WGS) entry which is preliminary data.</text>
</comment>
<gene>
    <name evidence="1" type="ORF">FUA22_07420</name>
</gene>
<protein>
    <submittedName>
        <fullName evidence="1">Uncharacterized protein</fullName>
    </submittedName>
</protein>